<dbReference type="Pfam" id="PF08241">
    <property type="entry name" value="Methyltransf_11"/>
    <property type="match status" value="1"/>
</dbReference>
<dbReference type="InterPro" id="IPR029063">
    <property type="entry name" value="SAM-dependent_MTases_sf"/>
</dbReference>
<keyword evidence="2" id="KW-0808">Transferase</keyword>
<dbReference type="PANTHER" id="PTHR43591:SF24">
    <property type="entry name" value="2-METHOXY-6-POLYPRENYL-1,4-BENZOQUINOL METHYLASE, MITOCHONDRIAL"/>
    <property type="match status" value="1"/>
</dbReference>
<reference evidence="2 3" key="1">
    <citation type="submission" date="2020-03" db="EMBL/GenBank/DDBJ databases">
        <title>Assessment of the enzymatic potential of alkaline-tolerant lipase obtained from Bacillus luteus H11 (technogenic soil) for the bioremediation of saline soils contaminated with petroleum substances.</title>
        <authorList>
            <person name="Kalwasinska A."/>
        </authorList>
    </citation>
    <scope>NUCLEOTIDE SEQUENCE [LARGE SCALE GENOMIC DNA]</scope>
    <source>
        <strain evidence="2 3">H11</strain>
    </source>
</reference>
<comment type="caution">
    <text evidence="2">The sequence shown here is derived from an EMBL/GenBank/DDBJ whole genome shotgun (WGS) entry which is preliminary data.</text>
</comment>
<sequence>MSIHFHDERLKGSYNSRDTDADWVKTMQELTAGEDSKHAADIGCGGGIYTNELLKLGADRAVGIDFSEVSLRDAKERHQHERRLSFQQGTAERTGLPGSSQDLVLARALIHHLPDTGAFLQEAGRVLRSKGRLIIQDRTVSDCLLPGSHSHIRGWLLDYFPHLAEVEKKRRPNKMDVLEQMKAAGFTNATAFSIWEKRKQFATRQQLLGELRQRTGRSILHELTDSELEAFLDFLLTKLPEGTVTEADRWTIWTGQAT</sequence>
<evidence type="ECO:0000259" key="1">
    <source>
        <dbReference type="Pfam" id="PF08241"/>
    </source>
</evidence>
<dbReference type="SUPFAM" id="SSF53335">
    <property type="entry name" value="S-adenosyl-L-methionine-dependent methyltransferases"/>
    <property type="match status" value="1"/>
</dbReference>
<evidence type="ECO:0000313" key="2">
    <source>
        <dbReference type="EMBL" id="NJP39206.1"/>
    </source>
</evidence>
<dbReference type="GO" id="GO:0032259">
    <property type="term" value="P:methylation"/>
    <property type="evidence" value="ECO:0007669"/>
    <property type="project" value="UniProtKB-KW"/>
</dbReference>
<dbReference type="Gene3D" id="3.40.50.150">
    <property type="entry name" value="Vaccinia Virus protein VP39"/>
    <property type="match status" value="1"/>
</dbReference>
<dbReference type="AlphaFoldDB" id="A0A969PRR6"/>
<evidence type="ECO:0000313" key="3">
    <source>
        <dbReference type="Proteomes" id="UP000752012"/>
    </source>
</evidence>
<dbReference type="EMBL" id="JAATHJ010000042">
    <property type="protein sequence ID" value="NJP39206.1"/>
    <property type="molecule type" value="Genomic_DNA"/>
</dbReference>
<keyword evidence="3" id="KW-1185">Reference proteome</keyword>
<keyword evidence="2" id="KW-0489">Methyltransferase</keyword>
<organism evidence="2 3">
    <name type="scientific">Alkalicoccus luteus</name>
    <dbReference type="NCBI Taxonomy" id="1237094"/>
    <lineage>
        <taxon>Bacteria</taxon>
        <taxon>Bacillati</taxon>
        <taxon>Bacillota</taxon>
        <taxon>Bacilli</taxon>
        <taxon>Bacillales</taxon>
        <taxon>Bacillaceae</taxon>
        <taxon>Alkalicoccus</taxon>
    </lineage>
</organism>
<dbReference type="InterPro" id="IPR013216">
    <property type="entry name" value="Methyltransf_11"/>
</dbReference>
<dbReference type="CDD" id="cd02440">
    <property type="entry name" value="AdoMet_MTases"/>
    <property type="match status" value="1"/>
</dbReference>
<protein>
    <submittedName>
        <fullName evidence="2">Methyltransferase domain-containing protein</fullName>
    </submittedName>
</protein>
<dbReference type="GO" id="GO:0008757">
    <property type="term" value="F:S-adenosylmethionine-dependent methyltransferase activity"/>
    <property type="evidence" value="ECO:0007669"/>
    <property type="project" value="InterPro"/>
</dbReference>
<feature type="domain" description="Methyltransferase type 11" evidence="1">
    <location>
        <begin position="41"/>
        <end position="135"/>
    </location>
</feature>
<gene>
    <name evidence="2" type="ORF">HCN83_16675</name>
</gene>
<dbReference type="PANTHER" id="PTHR43591">
    <property type="entry name" value="METHYLTRANSFERASE"/>
    <property type="match status" value="1"/>
</dbReference>
<accession>A0A969PRR6</accession>
<dbReference type="Proteomes" id="UP000752012">
    <property type="component" value="Unassembled WGS sequence"/>
</dbReference>
<dbReference type="RefSeq" id="WP_168009409.1">
    <property type="nucleotide sequence ID" value="NZ_JAATHJ010000042.1"/>
</dbReference>
<proteinExistence type="predicted"/>
<name>A0A969PRR6_9BACI</name>